<feature type="region of interest" description="Disordered" evidence="9">
    <location>
        <begin position="824"/>
        <end position="866"/>
    </location>
</feature>
<dbReference type="InterPro" id="IPR013725">
    <property type="entry name" value="DNA_replication_fac_RFC1_C"/>
</dbReference>
<feature type="compositionally biased region" description="Polar residues" evidence="9">
    <location>
        <begin position="56"/>
        <end position="69"/>
    </location>
</feature>
<dbReference type="GO" id="GO:0005634">
    <property type="term" value="C:nucleus"/>
    <property type="evidence" value="ECO:0007669"/>
    <property type="project" value="UniProtKB-SubCell"/>
</dbReference>
<dbReference type="GO" id="GO:0006272">
    <property type="term" value="P:leading strand elongation"/>
    <property type="evidence" value="ECO:0007669"/>
    <property type="project" value="EnsemblFungi"/>
</dbReference>
<dbReference type="CDD" id="cd18140">
    <property type="entry name" value="HLD_clamp_RFC"/>
    <property type="match status" value="1"/>
</dbReference>
<dbReference type="SUPFAM" id="SSF52113">
    <property type="entry name" value="BRCT domain"/>
    <property type="match status" value="1"/>
</dbReference>
<feature type="compositionally biased region" description="Basic and acidic residues" evidence="9">
    <location>
        <begin position="257"/>
        <end position="285"/>
    </location>
</feature>
<dbReference type="SMART" id="SM00382">
    <property type="entry name" value="AAA"/>
    <property type="match status" value="1"/>
</dbReference>
<feature type="compositionally biased region" description="Basic residues" evidence="9">
    <location>
        <begin position="848"/>
        <end position="866"/>
    </location>
</feature>
<feature type="domain" description="BRCT" evidence="10">
    <location>
        <begin position="166"/>
        <end position="236"/>
    </location>
</feature>
<dbReference type="CDD" id="cd00009">
    <property type="entry name" value="AAA"/>
    <property type="match status" value="1"/>
</dbReference>
<evidence type="ECO:0000313" key="12">
    <source>
        <dbReference type="Proteomes" id="UP000095023"/>
    </source>
</evidence>
<dbReference type="GO" id="GO:0003689">
    <property type="term" value="F:DNA clamp loader activity"/>
    <property type="evidence" value="ECO:0007669"/>
    <property type="project" value="UniProtKB-UniRule"/>
</dbReference>
<dbReference type="GO" id="GO:0016887">
    <property type="term" value="F:ATP hydrolysis activity"/>
    <property type="evidence" value="ECO:0007669"/>
    <property type="project" value="InterPro"/>
</dbReference>
<dbReference type="FunFam" id="1.20.272.10:FF:000005">
    <property type="entry name" value="Replication factor C subunit 1"/>
    <property type="match status" value="1"/>
</dbReference>
<feature type="compositionally biased region" description="Low complexity" evidence="9">
    <location>
        <begin position="71"/>
        <end position="83"/>
    </location>
</feature>
<dbReference type="GO" id="GO:0006298">
    <property type="term" value="P:mismatch repair"/>
    <property type="evidence" value="ECO:0007669"/>
    <property type="project" value="EnsemblFungi"/>
</dbReference>
<dbReference type="Gene3D" id="1.20.272.10">
    <property type="match status" value="1"/>
</dbReference>
<evidence type="ECO:0000256" key="6">
    <source>
        <dbReference type="ARBA" id="ARBA00022840"/>
    </source>
</evidence>
<name>A0A1E4TEA6_9ASCO</name>
<comment type="subcellular location">
    <subcellularLocation>
        <location evidence="1 8">Nucleus</location>
    </subcellularLocation>
</comment>
<dbReference type="FunFam" id="3.40.50.300:FF:000395">
    <property type="entry name" value="Replication factor C subunit 1"/>
    <property type="match status" value="1"/>
</dbReference>
<dbReference type="InterPro" id="IPR047854">
    <property type="entry name" value="RFC_lid"/>
</dbReference>
<sequence length="866" mass="94804">MSDISRFFQKQPQNAVDPQSHMDSEDDVIMTEASSRPMKKQPASVVQPIIVDVDLSSDNSANTGTNHHNSVSESVVETSPSTPVKRKDYAASTPVSNVKRQKVAADTTASDIDANSIIEEIPSIDLKQISTIDFSETKGNFYAMKAKKESANADSAPAPLIELPDAAPGCLTGLSFLFTGEMNGLDRTTAQEAVKKYGGRVVSAPSGKVSVVVIGENAGPSKIQKIKKLKLKCIDVHGFVDLLKKMPAGGGSGAEAQKAREKQQRELDDAMRSAQEDQRREEQARAKQTADLTTGTAAGKGKNVIASSSLNDPASMLWTSKYAPKSLNDICGNKKAVQTLKEWLESFREKARNGFADGTPRAVLISGPPGIGKTTAAHLVCELAGYDYVETNASDFRSKKLLSNELLGVGNGRSMRGFLSGSHDSAEKMANRQNLVLIMDEVDGMSSGDTGGVGEMAKFCRTTNIPVILICNDKSLPKMRPFDKVTLDLPFRRPTADMIRSRIMSIAFRQGVKLNANIINSLVEFTHSDIRQIINLISTFSLTKKTPNADDAKELTAMSEKNTILKPFDIAAKLFSPGLHSSSSTASFLDKTELYFNDHDFTPLMIQENYLSMKPTLAMDGTMSEMDAITKAAEFISDGELVDTKIHGPQQQWSLLPLHGALSSVAPAEYAAGRSTDRYRFTSYLGQNSKRGKYSRLLQEVRLHMRLRTAMDKDELRMQVLPQLSRSLTIPLIKEGTGGVRKVISLLDEYYLSKDDWTSIVELGVGHQAESKVLSKIDSATKRNFTAIYNNENHAIPFSTGNVNKVTESKKKVVADFEEALDDIVDDEAENDEEQEKEETVEDISKLKGVKVKKPRAPAKKKKKAN</sequence>
<dbReference type="InterPro" id="IPR027417">
    <property type="entry name" value="P-loop_NTPase"/>
</dbReference>
<reference evidence="12" key="1">
    <citation type="submission" date="2016-02" db="EMBL/GenBank/DDBJ databases">
        <title>Comparative genomics of biotechnologically important yeasts.</title>
        <authorList>
            <consortium name="DOE Joint Genome Institute"/>
            <person name="Riley R."/>
            <person name="Haridas S."/>
            <person name="Wolfe K.H."/>
            <person name="Lopes M.R."/>
            <person name="Hittinger C.T."/>
            <person name="Goker M."/>
            <person name="Salamov A."/>
            <person name="Wisecaver J."/>
            <person name="Long T.M."/>
            <person name="Aerts A.L."/>
            <person name="Barry K."/>
            <person name="Choi C."/>
            <person name="Clum A."/>
            <person name="Coughlan A.Y."/>
            <person name="Deshpande S."/>
            <person name="Douglass A.P."/>
            <person name="Hanson S.J."/>
            <person name="Klenk H.-P."/>
            <person name="Labutti K."/>
            <person name="Lapidus A."/>
            <person name="Lindquist E."/>
            <person name="Lipzen A."/>
            <person name="Meier-Kolthoff J.P."/>
            <person name="Ohm R.A."/>
            <person name="Otillar R.P."/>
            <person name="Pangilinan J."/>
            <person name="Peng Y."/>
            <person name="Rokas A."/>
            <person name="Rosa C.A."/>
            <person name="Scheuner C."/>
            <person name="Sibirny A.A."/>
            <person name="Slot J.C."/>
            <person name="Stielow J.B."/>
            <person name="Sun H."/>
            <person name="Kurtzman C.P."/>
            <person name="Blackwell M."/>
            <person name="Jeffries T.W."/>
            <person name="Grigoriev I.V."/>
        </authorList>
    </citation>
    <scope>NUCLEOTIDE SEQUENCE [LARGE SCALE GENOMIC DNA]</scope>
    <source>
        <strain evidence="12">NRRL Y-17796</strain>
    </source>
</reference>
<dbReference type="PANTHER" id="PTHR23389:SF6">
    <property type="entry name" value="REPLICATION FACTOR C SUBUNIT 1"/>
    <property type="match status" value="1"/>
</dbReference>
<dbReference type="FunFam" id="1.10.8.60:FF:000021">
    <property type="entry name" value="Replication factor C subunit 1"/>
    <property type="match status" value="1"/>
</dbReference>
<dbReference type="OrthoDB" id="446168at2759"/>
<dbReference type="Pfam" id="PF00004">
    <property type="entry name" value="AAA"/>
    <property type="match status" value="1"/>
</dbReference>
<dbReference type="Proteomes" id="UP000095023">
    <property type="component" value="Unassembled WGS sequence"/>
</dbReference>
<evidence type="ECO:0000259" key="10">
    <source>
        <dbReference type="PROSITE" id="PS50172"/>
    </source>
</evidence>
<dbReference type="GO" id="GO:0070914">
    <property type="term" value="P:UV-damage excision repair"/>
    <property type="evidence" value="ECO:0007669"/>
    <property type="project" value="EnsemblFungi"/>
</dbReference>
<dbReference type="GO" id="GO:1902983">
    <property type="term" value="P:DNA strand elongation involved in mitotic DNA replication"/>
    <property type="evidence" value="ECO:0007669"/>
    <property type="project" value="EnsemblFungi"/>
</dbReference>
<dbReference type="GO" id="GO:0005663">
    <property type="term" value="C:DNA replication factor C complex"/>
    <property type="evidence" value="ECO:0007669"/>
    <property type="project" value="EnsemblFungi"/>
</dbReference>
<dbReference type="SUPFAM" id="SSF48019">
    <property type="entry name" value="post-AAA+ oligomerization domain-like"/>
    <property type="match status" value="1"/>
</dbReference>
<evidence type="ECO:0000256" key="9">
    <source>
        <dbReference type="SAM" id="MobiDB-lite"/>
    </source>
</evidence>
<dbReference type="Gene3D" id="3.40.50.300">
    <property type="entry name" value="P-loop containing nucleotide triphosphate hydrolases"/>
    <property type="match status" value="1"/>
</dbReference>
<dbReference type="InterPro" id="IPR001357">
    <property type="entry name" value="BRCT_dom"/>
</dbReference>
<evidence type="ECO:0000256" key="3">
    <source>
        <dbReference type="ARBA" id="ARBA00020401"/>
    </source>
</evidence>
<dbReference type="PIRSF" id="PIRSF036578">
    <property type="entry name" value="RFC1"/>
    <property type="match status" value="1"/>
</dbReference>
<dbReference type="Pfam" id="PF00533">
    <property type="entry name" value="BRCT"/>
    <property type="match status" value="1"/>
</dbReference>
<organism evidence="11 12">
    <name type="scientific">Tortispora caseinolytica NRRL Y-17796</name>
    <dbReference type="NCBI Taxonomy" id="767744"/>
    <lineage>
        <taxon>Eukaryota</taxon>
        <taxon>Fungi</taxon>
        <taxon>Dikarya</taxon>
        <taxon>Ascomycota</taxon>
        <taxon>Saccharomycotina</taxon>
        <taxon>Trigonopsidomycetes</taxon>
        <taxon>Trigonopsidales</taxon>
        <taxon>Trigonopsidaceae</taxon>
        <taxon>Tortispora</taxon>
    </lineage>
</organism>
<dbReference type="Gene3D" id="3.40.50.10190">
    <property type="entry name" value="BRCT domain"/>
    <property type="match status" value="1"/>
</dbReference>
<evidence type="ECO:0000256" key="5">
    <source>
        <dbReference type="ARBA" id="ARBA00022741"/>
    </source>
</evidence>
<keyword evidence="12" id="KW-1185">Reference proteome</keyword>
<dbReference type="SUPFAM" id="SSF52540">
    <property type="entry name" value="P-loop containing nucleoside triphosphate hydrolases"/>
    <property type="match status" value="1"/>
</dbReference>
<evidence type="ECO:0000313" key="11">
    <source>
        <dbReference type="EMBL" id="ODV90085.1"/>
    </source>
</evidence>
<keyword evidence="7 8" id="KW-0539">Nucleus</keyword>
<dbReference type="InterPro" id="IPR003959">
    <property type="entry name" value="ATPase_AAA_core"/>
</dbReference>
<dbReference type="SMART" id="SM00292">
    <property type="entry name" value="BRCT"/>
    <property type="match status" value="1"/>
</dbReference>
<evidence type="ECO:0000256" key="7">
    <source>
        <dbReference type="ARBA" id="ARBA00023242"/>
    </source>
</evidence>
<dbReference type="GO" id="GO:0003677">
    <property type="term" value="F:DNA binding"/>
    <property type="evidence" value="ECO:0007669"/>
    <property type="project" value="InterPro"/>
</dbReference>
<dbReference type="Gene3D" id="1.10.8.60">
    <property type="match status" value="1"/>
</dbReference>
<evidence type="ECO:0000256" key="8">
    <source>
        <dbReference type="PIRNR" id="PIRNR036578"/>
    </source>
</evidence>
<dbReference type="InterPro" id="IPR036420">
    <property type="entry name" value="BRCT_dom_sf"/>
</dbReference>
<dbReference type="InterPro" id="IPR012178">
    <property type="entry name" value="RFC1"/>
</dbReference>
<comment type="similarity">
    <text evidence="2 8">Belongs to the activator 1 large subunit family.</text>
</comment>
<proteinExistence type="inferred from homology"/>
<feature type="region of interest" description="Disordered" evidence="9">
    <location>
        <begin position="1"/>
        <end position="44"/>
    </location>
</feature>
<feature type="region of interest" description="Disordered" evidence="9">
    <location>
        <begin position="56"/>
        <end position="93"/>
    </location>
</feature>
<dbReference type="GO" id="GO:0005524">
    <property type="term" value="F:ATP binding"/>
    <property type="evidence" value="ECO:0007669"/>
    <property type="project" value="UniProtKB-UniRule"/>
</dbReference>
<keyword evidence="5 8" id="KW-0547">Nucleotide-binding</keyword>
<keyword evidence="4 8" id="KW-0235">DNA replication</keyword>
<dbReference type="Pfam" id="PF25361">
    <property type="entry name" value="AAA_lid_RFC1"/>
    <property type="match status" value="1"/>
</dbReference>
<dbReference type="PROSITE" id="PS50172">
    <property type="entry name" value="BRCT"/>
    <property type="match status" value="1"/>
</dbReference>
<feature type="compositionally biased region" description="Polar residues" evidence="9">
    <location>
        <begin position="8"/>
        <end position="17"/>
    </location>
</feature>
<dbReference type="PANTHER" id="PTHR23389">
    <property type="entry name" value="CHROMOSOME TRANSMISSION FIDELITY FACTOR 18"/>
    <property type="match status" value="1"/>
</dbReference>
<evidence type="ECO:0000256" key="2">
    <source>
        <dbReference type="ARBA" id="ARBA00006116"/>
    </source>
</evidence>
<evidence type="ECO:0000256" key="1">
    <source>
        <dbReference type="ARBA" id="ARBA00004123"/>
    </source>
</evidence>
<evidence type="ECO:0000256" key="4">
    <source>
        <dbReference type="ARBA" id="ARBA00022705"/>
    </source>
</evidence>
<keyword evidence="6 8" id="KW-0067">ATP-binding</keyword>
<dbReference type="InterPro" id="IPR008921">
    <property type="entry name" value="DNA_pol3_clamp-load_cplx_C"/>
</dbReference>
<feature type="region of interest" description="Disordered" evidence="9">
    <location>
        <begin position="247"/>
        <end position="298"/>
    </location>
</feature>
<gene>
    <name evidence="11" type="ORF">CANCADRAFT_43772</name>
</gene>
<dbReference type="InterPro" id="IPR003593">
    <property type="entry name" value="AAA+_ATPase"/>
</dbReference>
<protein>
    <recommendedName>
        <fullName evidence="3 8">Replication factor C subunit 1</fullName>
    </recommendedName>
</protein>
<dbReference type="Pfam" id="PF08519">
    <property type="entry name" value="RFC1"/>
    <property type="match status" value="1"/>
</dbReference>
<dbReference type="AlphaFoldDB" id="A0A1E4TEA6"/>
<accession>A0A1E4TEA6</accession>
<dbReference type="EMBL" id="KV453842">
    <property type="protein sequence ID" value="ODV90085.1"/>
    <property type="molecule type" value="Genomic_DNA"/>
</dbReference>
<feature type="compositionally biased region" description="Acidic residues" evidence="9">
    <location>
        <begin position="824"/>
        <end position="842"/>
    </location>
</feature>
<dbReference type="GO" id="GO:0003682">
    <property type="term" value="F:chromatin binding"/>
    <property type="evidence" value="ECO:0007669"/>
    <property type="project" value="EnsemblFungi"/>
</dbReference>